<proteinExistence type="predicted"/>
<keyword evidence="2" id="KW-1185">Reference proteome</keyword>
<dbReference type="AlphaFoldDB" id="A0A9Q1BPF0"/>
<gene>
    <name evidence="1" type="ORF">HOLleu_26499</name>
</gene>
<sequence length="119" mass="13758">MAAIQAPGELRSLPGSTLQFLTIAFRCFSQLYLIEGSYTIHYDPRLQRTWEKSARACKVKFVLLMKDELKNKRCKSRRMKFLASKVYVSIHQQKQGMSTTDRSGLKLITPRTLTMRLIS</sequence>
<reference evidence="1" key="1">
    <citation type="submission" date="2021-10" db="EMBL/GenBank/DDBJ databases">
        <title>Tropical sea cucumber genome reveals ecological adaptation and Cuvierian tubules defense mechanism.</title>
        <authorList>
            <person name="Chen T."/>
        </authorList>
    </citation>
    <scope>NUCLEOTIDE SEQUENCE</scope>
    <source>
        <strain evidence="1">Nanhai2018</strain>
        <tissue evidence="1">Muscle</tissue>
    </source>
</reference>
<evidence type="ECO:0000313" key="1">
    <source>
        <dbReference type="EMBL" id="KAJ8030169.1"/>
    </source>
</evidence>
<dbReference type="Proteomes" id="UP001152320">
    <property type="component" value="Chromosome 13"/>
</dbReference>
<name>A0A9Q1BPF0_HOLLE</name>
<organism evidence="1 2">
    <name type="scientific">Holothuria leucospilota</name>
    <name type="common">Black long sea cucumber</name>
    <name type="synonym">Mertensiothuria leucospilota</name>
    <dbReference type="NCBI Taxonomy" id="206669"/>
    <lineage>
        <taxon>Eukaryota</taxon>
        <taxon>Metazoa</taxon>
        <taxon>Echinodermata</taxon>
        <taxon>Eleutherozoa</taxon>
        <taxon>Echinozoa</taxon>
        <taxon>Holothuroidea</taxon>
        <taxon>Aspidochirotacea</taxon>
        <taxon>Aspidochirotida</taxon>
        <taxon>Holothuriidae</taxon>
        <taxon>Holothuria</taxon>
    </lineage>
</organism>
<accession>A0A9Q1BPF0</accession>
<dbReference type="EMBL" id="JAIZAY010000013">
    <property type="protein sequence ID" value="KAJ8030169.1"/>
    <property type="molecule type" value="Genomic_DNA"/>
</dbReference>
<evidence type="ECO:0000313" key="2">
    <source>
        <dbReference type="Proteomes" id="UP001152320"/>
    </source>
</evidence>
<protein>
    <submittedName>
        <fullName evidence="1">Uncharacterized protein</fullName>
    </submittedName>
</protein>
<comment type="caution">
    <text evidence="1">The sequence shown here is derived from an EMBL/GenBank/DDBJ whole genome shotgun (WGS) entry which is preliminary data.</text>
</comment>